<dbReference type="SUPFAM" id="SSF48452">
    <property type="entry name" value="TPR-like"/>
    <property type="match status" value="1"/>
</dbReference>
<proteinExistence type="predicted"/>
<dbReference type="SUPFAM" id="SSF48403">
    <property type="entry name" value="Ankyrin repeat"/>
    <property type="match status" value="1"/>
</dbReference>
<dbReference type="Pfam" id="PF13181">
    <property type="entry name" value="TPR_8"/>
    <property type="match status" value="1"/>
</dbReference>
<keyword evidence="4" id="KW-1185">Reference proteome</keyword>
<dbReference type="InterPro" id="IPR051616">
    <property type="entry name" value="Cul2-RING_E3_ligase_SR"/>
</dbReference>
<feature type="repeat" description="ANK" evidence="1">
    <location>
        <begin position="135"/>
        <end position="167"/>
    </location>
</feature>
<dbReference type="PROSITE" id="PS50297">
    <property type="entry name" value="ANK_REP_REGION"/>
    <property type="match status" value="1"/>
</dbReference>
<dbReference type="EMBL" id="OX459122">
    <property type="protein sequence ID" value="CAI9107545.1"/>
    <property type="molecule type" value="Genomic_DNA"/>
</dbReference>
<feature type="repeat" description="ANK" evidence="1">
    <location>
        <begin position="70"/>
        <end position="102"/>
    </location>
</feature>
<keyword evidence="2" id="KW-0802">TPR repeat</keyword>
<keyword evidence="1" id="KW-0040">ANK repeat</keyword>
<dbReference type="PANTHER" id="PTHR46224">
    <property type="entry name" value="ANKYRIN REPEAT FAMILY PROTEIN"/>
    <property type="match status" value="1"/>
</dbReference>
<evidence type="ECO:0000313" key="3">
    <source>
        <dbReference type="EMBL" id="CAI9107545.1"/>
    </source>
</evidence>
<dbReference type="Gene3D" id="1.25.40.20">
    <property type="entry name" value="Ankyrin repeat-containing domain"/>
    <property type="match status" value="1"/>
</dbReference>
<name>A0AAV1DI56_OLDCO</name>
<dbReference type="PROSITE" id="PS50005">
    <property type="entry name" value="TPR"/>
    <property type="match status" value="1"/>
</dbReference>
<protein>
    <submittedName>
        <fullName evidence="3">OLC1v1006920C1</fullName>
    </submittedName>
</protein>
<dbReference type="Proteomes" id="UP001161247">
    <property type="component" value="Chromosome 5"/>
</dbReference>
<feature type="repeat" description="TPR" evidence="2">
    <location>
        <begin position="295"/>
        <end position="328"/>
    </location>
</feature>
<dbReference type="Gene3D" id="1.25.40.10">
    <property type="entry name" value="Tetratricopeptide repeat domain"/>
    <property type="match status" value="1"/>
</dbReference>
<dbReference type="InterPro" id="IPR002110">
    <property type="entry name" value="Ankyrin_rpt"/>
</dbReference>
<dbReference type="InterPro" id="IPR036770">
    <property type="entry name" value="Ankyrin_rpt-contain_sf"/>
</dbReference>
<dbReference type="Pfam" id="PF12796">
    <property type="entry name" value="Ank_2"/>
    <property type="match status" value="2"/>
</dbReference>
<evidence type="ECO:0000256" key="1">
    <source>
        <dbReference type="PROSITE-ProRule" id="PRU00023"/>
    </source>
</evidence>
<dbReference type="SMART" id="SM00028">
    <property type="entry name" value="TPR"/>
    <property type="match status" value="3"/>
</dbReference>
<gene>
    <name evidence="3" type="ORF">OLC1_LOCUS15837</name>
</gene>
<dbReference type="PANTHER" id="PTHR46224:SF6">
    <property type="entry name" value="ANKYRIN REPEAT FAMILY PROTEIN"/>
    <property type="match status" value="1"/>
</dbReference>
<evidence type="ECO:0000313" key="4">
    <source>
        <dbReference type="Proteomes" id="UP001161247"/>
    </source>
</evidence>
<evidence type="ECO:0000256" key="2">
    <source>
        <dbReference type="PROSITE-ProRule" id="PRU00339"/>
    </source>
</evidence>
<organism evidence="3 4">
    <name type="scientific">Oldenlandia corymbosa var. corymbosa</name>
    <dbReference type="NCBI Taxonomy" id="529605"/>
    <lineage>
        <taxon>Eukaryota</taxon>
        <taxon>Viridiplantae</taxon>
        <taxon>Streptophyta</taxon>
        <taxon>Embryophyta</taxon>
        <taxon>Tracheophyta</taxon>
        <taxon>Spermatophyta</taxon>
        <taxon>Magnoliopsida</taxon>
        <taxon>eudicotyledons</taxon>
        <taxon>Gunneridae</taxon>
        <taxon>Pentapetalae</taxon>
        <taxon>asterids</taxon>
        <taxon>lamiids</taxon>
        <taxon>Gentianales</taxon>
        <taxon>Rubiaceae</taxon>
        <taxon>Rubioideae</taxon>
        <taxon>Spermacoceae</taxon>
        <taxon>Hedyotis-Oldenlandia complex</taxon>
        <taxon>Oldenlandia</taxon>
    </lineage>
</organism>
<accession>A0AAV1DI56</accession>
<dbReference type="SMART" id="SM00248">
    <property type="entry name" value="ANK"/>
    <property type="match status" value="5"/>
</dbReference>
<reference evidence="3" key="1">
    <citation type="submission" date="2023-03" db="EMBL/GenBank/DDBJ databases">
        <authorList>
            <person name="Julca I."/>
        </authorList>
    </citation>
    <scope>NUCLEOTIDE SEQUENCE</scope>
</reference>
<feature type="repeat" description="ANK" evidence="1">
    <location>
        <begin position="38"/>
        <end position="70"/>
    </location>
</feature>
<dbReference type="PROSITE" id="PS50088">
    <property type="entry name" value="ANK_REPEAT"/>
    <property type="match status" value="3"/>
</dbReference>
<dbReference type="InterPro" id="IPR019734">
    <property type="entry name" value="TPR_rpt"/>
</dbReference>
<dbReference type="InterPro" id="IPR011990">
    <property type="entry name" value="TPR-like_helical_dom_sf"/>
</dbReference>
<dbReference type="AlphaFoldDB" id="A0AAV1DI56"/>
<sequence length="348" mass="37730">MAAPSSLFSALSREDSVVALEIIKSAPANVSFSEINENGYSALHFASSKGYLGVIEALIAKGSNVNQATDAGTPLQVAILSGQIAALRTLLKNKAEPNQCSNNLPSPLVLAISRACSQCFYALIDAGADLDLESLGCSPLNVAINHNEHFMVQKLMISGADCSVADTAGLTPLEYAAVSRQTKILNYLMAFIDPIDSCPVWTVAGIIQRLNSPKELSNIEIKLKQKSENLITHGDVAELDGKMEIAIFWYSEALIADPTNHEAWANRSRCYYKLNACHDALVDAESFIRLAPQLPEGYIRKAEACEQLGKYADAASAYLEASNLDPEQQAYLEGYNQALQKHLDNLDF</sequence>